<evidence type="ECO:0000313" key="15">
    <source>
        <dbReference type="Proteomes" id="UP000604046"/>
    </source>
</evidence>
<name>A0A812UTQ6_9DINO</name>
<dbReference type="EC" id="5.2.1.8" evidence="11"/>
<dbReference type="GO" id="GO:0001510">
    <property type="term" value="P:RNA methylation"/>
    <property type="evidence" value="ECO:0007669"/>
    <property type="project" value="InterPro"/>
</dbReference>
<evidence type="ECO:0000256" key="4">
    <source>
        <dbReference type="ARBA" id="ARBA00022679"/>
    </source>
</evidence>
<feature type="region of interest" description="Disordered" evidence="12">
    <location>
        <begin position="126"/>
        <end position="145"/>
    </location>
</feature>
<evidence type="ECO:0000313" key="14">
    <source>
        <dbReference type="EMBL" id="CAE7598224.1"/>
    </source>
</evidence>
<keyword evidence="8" id="KW-0694">RNA-binding</keyword>
<evidence type="ECO:0000256" key="7">
    <source>
        <dbReference type="ARBA" id="ARBA00022842"/>
    </source>
</evidence>
<dbReference type="PANTHER" id="PTHR21404:SF3">
    <property type="entry name" value="SMALL RNA 2'-O-METHYLTRANSFERASE"/>
    <property type="match status" value="1"/>
</dbReference>
<sequence>MPAPALSCRQPPALPSAFIGKVMEALRRKIWMCAAGVPSSHSSAEGRVHAMLKQAPAPSPWSEGWPSLRASVVPYGVQLGKEADWQQSQASLWMTDNPSRQAERANVADILPLLREEVVAALCPNADFGDSSDSEGEDPAPSAPRLFRHADHEREWTRLEFREWAEAVSEKHGYWISELGGVGHLPDLEAQGPCTQLVVFERKDVEETGMQEEECASFAGMESQVDFNEVREQSARSEELAGSGSGLWKLVLREGEGDPAPKNSRVNLHYSTYLADGRRVDTSREGKRSMPCAFQLGRQDQGVEAWHLAAETMRCGEVAWVQSPSRYAYGSRGAPPHIPAGAEVWFCLELTSVRPPCTVKFLNRAADALEEADKHMEVGRADIKRQAFAQGRQAFRRAVAAVPDKLLLRQSDELIARFAKMERASLLNQAHCCLKLGESVPESKAEAQDHFREALQAYARSPPLRA</sequence>
<comment type="catalytic activity">
    <reaction evidence="11">
        <text>[protein]-peptidylproline (omega=180) = [protein]-peptidylproline (omega=0)</text>
        <dbReference type="Rhea" id="RHEA:16237"/>
        <dbReference type="Rhea" id="RHEA-COMP:10747"/>
        <dbReference type="Rhea" id="RHEA-COMP:10748"/>
        <dbReference type="ChEBI" id="CHEBI:83833"/>
        <dbReference type="ChEBI" id="CHEBI:83834"/>
        <dbReference type="EC" id="5.2.1.8"/>
    </reaction>
</comment>
<evidence type="ECO:0000256" key="6">
    <source>
        <dbReference type="ARBA" id="ARBA00022723"/>
    </source>
</evidence>
<evidence type="ECO:0000256" key="10">
    <source>
        <dbReference type="ARBA" id="ARBA00048418"/>
    </source>
</evidence>
<dbReference type="InterPro" id="IPR001179">
    <property type="entry name" value="PPIase_FKBP_dom"/>
</dbReference>
<keyword evidence="3" id="KW-0489">Methyltransferase</keyword>
<evidence type="ECO:0000256" key="5">
    <source>
        <dbReference type="ARBA" id="ARBA00022691"/>
    </source>
</evidence>
<keyword evidence="5" id="KW-0949">S-adenosyl-L-methionine</keyword>
<comment type="cofactor">
    <cofactor evidence="1">
        <name>Mg(2+)</name>
        <dbReference type="ChEBI" id="CHEBI:18420"/>
    </cofactor>
</comment>
<reference evidence="14" key="1">
    <citation type="submission" date="2021-02" db="EMBL/GenBank/DDBJ databases">
        <authorList>
            <person name="Dougan E. K."/>
            <person name="Rhodes N."/>
            <person name="Thang M."/>
            <person name="Chan C."/>
        </authorList>
    </citation>
    <scope>NUCLEOTIDE SEQUENCE</scope>
</reference>
<dbReference type="OrthoDB" id="313126at2759"/>
<dbReference type="AlphaFoldDB" id="A0A812UTQ6"/>
<dbReference type="Gene3D" id="3.10.50.40">
    <property type="match status" value="1"/>
</dbReference>
<feature type="domain" description="PPIase FKBP-type" evidence="13">
    <location>
        <begin position="263"/>
        <end position="354"/>
    </location>
</feature>
<keyword evidence="6" id="KW-0479">Metal-binding</keyword>
<evidence type="ECO:0000256" key="12">
    <source>
        <dbReference type="SAM" id="MobiDB-lite"/>
    </source>
</evidence>
<dbReference type="InterPro" id="IPR026610">
    <property type="entry name" value="Hen1"/>
</dbReference>
<comment type="catalytic activity">
    <reaction evidence="10">
        <text>small RNA 3'-end nucleotide + S-adenosyl-L-methionine = small RNA 3'-end 2'-O-methylnucleotide + S-adenosyl-L-homocysteine + H(+)</text>
        <dbReference type="Rhea" id="RHEA:37887"/>
        <dbReference type="Rhea" id="RHEA-COMP:10415"/>
        <dbReference type="Rhea" id="RHEA-COMP:10416"/>
        <dbReference type="ChEBI" id="CHEBI:15378"/>
        <dbReference type="ChEBI" id="CHEBI:57856"/>
        <dbReference type="ChEBI" id="CHEBI:59789"/>
        <dbReference type="ChEBI" id="CHEBI:74896"/>
        <dbReference type="ChEBI" id="CHEBI:74898"/>
        <dbReference type="EC" id="2.1.1.386"/>
    </reaction>
</comment>
<accession>A0A812UTQ6</accession>
<evidence type="ECO:0000256" key="3">
    <source>
        <dbReference type="ARBA" id="ARBA00022603"/>
    </source>
</evidence>
<evidence type="ECO:0000256" key="11">
    <source>
        <dbReference type="PROSITE-ProRule" id="PRU00277"/>
    </source>
</evidence>
<dbReference type="Gene3D" id="3.40.50.150">
    <property type="entry name" value="Vaccinia Virus protein VP39"/>
    <property type="match status" value="1"/>
</dbReference>
<dbReference type="GO" id="GO:0003723">
    <property type="term" value="F:RNA binding"/>
    <property type="evidence" value="ECO:0007669"/>
    <property type="project" value="UniProtKB-KW"/>
</dbReference>
<dbReference type="EMBL" id="CAJNDS010002790">
    <property type="protein sequence ID" value="CAE7598224.1"/>
    <property type="molecule type" value="Genomic_DNA"/>
</dbReference>
<comment type="caution">
    <text evidence="14">The sequence shown here is derived from an EMBL/GenBank/DDBJ whole genome shotgun (WGS) entry which is preliminary data.</text>
</comment>
<dbReference type="PROSITE" id="PS50059">
    <property type="entry name" value="FKBP_PPIASE"/>
    <property type="match status" value="1"/>
</dbReference>
<dbReference type="GO" id="GO:0003755">
    <property type="term" value="F:peptidyl-prolyl cis-trans isomerase activity"/>
    <property type="evidence" value="ECO:0007669"/>
    <property type="project" value="UniProtKB-KW"/>
</dbReference>
<evidence type="ECO:0000259" key="13">
    <source>
        <dbReference type="PROSITE" id="PS50059"/>
    </source>
</evidence>
<evidence type="ECO:0000256" key="2">
    <source>
        <dbReference type="ARBA" id="ARBA00009026"/>
    </source>
</evidence>
<keyword evidence="15" id="KW-1185">Reference proteome</keyword>
<dbReference type="GO" id="GO:0090486">
    <property type="term" value="F:small RNA 2'-O-methyltransferase activity"/>
    <property type="evidence" value="ECO:0007669"/>
    <property type="project" value="UniProtKB-EC"/>
</dbReference>
<dbReference type="PANTHER" id="PTHR21404">
    <property type="entry name" value="HEN1"/>
    <property type="match status" value="1"/>
</dbReference>
<dbReference type="InterPro" id="IPR029063">
    <property type="entry name" value="SAM-dependent_MTases_sf"/>
</dbReference>
<evidence type="ECO:0000256" key="9">
    <source>
        <dbReference type="ARBA" id="ARBA00023158"/>
    </source>
</evidence>
<dbReference type="SUPFAM" id="SSF54534">
    <property type="entry name" value="FKBP-like"/>
    <property type="match status" value="1"/>
</dbReference>
<organism evidence="14 15">
    <name type="scientific">Symbiodinium natans</name>
    <dbReference type="NCBI Taxonomy" id="878477"/>
    <lineage>
        <taxon>Eukaryota</taxon>
        <taxon>Sar</taxon>
        <taxon>Alveolata</taxon>
        <taxon>Dinophyceae</taxon>
        <taxon>Suessiales</taxon>
        <taxon>Symbiodiniaceae</taxon>
        <taxon>Symbiodinium</taxon>
    </lineage>
</organism>
<proteinExistence type="inferred from homology"/>
<dbReference type="Pfam" id="PF00254">
    <property type="entry name" value="FKBP_C"/>
    <property type="match status" value="1"/>
</dbReference>
<dbReference type="InterPro" id="IPR046357">
    <property type="entry name" value="PPIase_dom_sf"/>
</dbReference>
<comment type="similarity">
    <text evidence="2">Belongs to the methyltransferase superfamily. HEN1 family.</text>
</comment>
<keyword evidence="4" id="KW-0808">Transferase</keyword>
<gene>
    <name evidence="14" type="primary">FKBP62</name>
    <name evidence="14" type="ORF">SNAT2548_LOCUS34035</name>
</gene>
<keyword evidence="11" id="KW-0413">Isomerase</keyword>
<evidence type="ECO:0000256" key="1">
    <source>
        <dbReference type="ARBA" id="ARBA00001946"/>
    </source>
</evidence>
<protein>
    <recommendedName>
        <fullName evidence="11">peptidylprolyl isomerase</fullName>
        <ecNumber evidence="11">5.2.1.8</ecNumber>
    </recommendedName>
</protein>
<keyword evidence="11" id="KW-0697">Rotamase</keyword>
<evidence type="ECO:0000256" key="8">
    <source>
        <dbReference type="ARBA" id="ARBA00022884"/>
    </source>
</evidence>
<dbReference type="GO" id="GO:0031047">
    <property type="term" value="P:regulatory ncRNA-mediated gene silencing"/>
    <property type="evidence" value="ECO:0007669"/>
    <property type="project" value="UniProtKB-KW"/>
</dbReference>
<keyword evidence="9" id="KW-0943">RNA-mediated gene silencing</keyword>
<dbReference type="Proteomes" id="UP000604046">
    <property type="component" value="Unassembled WGS sequence"/>
</dbReference>
<keyword evidence="7" id="KW-0460">Magnesium</keyword>
<dbReference type="GO" id="GO:0046872">
    <property type="term" value="F:metal ion binding"/>
    <property type="evidence" value="ECO:0007669"/>
    <property type="project" value="UniProtKB-KW"/>
</dbReference>